<comment type="similarity">
    <text evidence="6">Belongs to the radical SAM superfamily. Anaerobic sulfatase-maturating enzyme family.</text>
</comment>
<evidence type="ECO:0000256" key="5">
    <source>
        <dbReference type="ARBA" id="ARBA00023014"/>
    </source>
</evidence>
<dbReference type="GO" id="GO:0046872">
    <property type="term" value="F:metal ion binding"/>
    <property type="evidence" value="ECO:0007669"/>
    <property type="project" value="UniProtKB-KW"/>
</dbReference>
<accession>A0A3E4QV53</accession>
<dbReference type="InterPro" id="IPR034485">
    <property type="entry name" value="Anaerobic_Cys-type_sulfatase-m"/>
</dbReference>
<protein>
    <submittedName>
        <fullName evidence="8">Anaerobic sulfatase maturase</fullName>
    </submittedName>
</protein>
<evidence type="ECO:0000259" key="7">
    <source>
        <dbReference type="PROSITE" id="PS51918"/>
    </source>
</evidence>
<feature type="domain" description="Radical SAM core" evidence="7">
    <location>
        <begin position="1"/>
        <end position="226"/>
    </location>
</feature>
<organism evidence="8 9">
    <name type="scientific">Collinsella tanakaei</name>
    <dbReference type="NCBI Taxonomy" id="626935"/>
    <lineage>
        <taxon>Bacteria</taxon>
        <taxon>Bacillati</taxon>
        <taxon>Actinomycetota</taxon>
        <taxon>Coriobacteriia</taxon>
        <taxon>Coriobacteriales</taxon>
        <taxon>Coriobacteriaceae</taxon>
        <taxon>Collinsella</taxon>
    </lineage>
</organism>
<dbReference type="NCBIfam" id="TIGR04085">
    <property type="entry name" value="rSAM_more_4Fe4S"/>
    <property type="match status" value="1"/>
</dbReference>
<reference evidence="8 9" key="1">
    <citation type="submission" date="2018-08" db="EMBL/GenBank/DDBJ databases">
        <title>A genome reference for cultivated species of the human gut microbiota.</title>
        <authorList>
            <person name="Zou Y."/>
            <person name="Xue W."/>
            <person name="Luo G."/>
        </authorList>
    </citation>
    <scope>NUCLEOTIDE SEQUENCE [LARGE SCALE GENOMIC DNA]</scope>
    <source>
        <strain evidence="8 9">TF08-14</strain>
    </source>
</reference>
<dbReference type="SFLD" id="SFLDG01067">
    <property type="entry name" value="SPASM/twitch_domain_containing"/>
    <property type="match status" value="1"/>
</dbReference>
<keyword evidence="2" id="KW-0949">S-adenosyl-L-methionine</keyword>
<dbReference type="Pfam" id="PF13186">
    <property type="entry name" value="SPASM"/>
    <property type="match status" value="1"/>
</dbReference>
<evidence type="ECO:0000256" key="1">
    <source>
        <dbReference type="ARBA" id="ARBA00001966"/>
    </source>
</evidence>
<evidence type="ECO:0000256" key="2">
    <source>
        <dbReference type="ARBA" id="ARBA00022691"/>
    </source>
</evidence>
<dbReference type="SUPFAM" id="SSF102114">
    <property type="entry name" value="Radical SAM enzymes"/>
    <property type="match status" value="1"/>
</dbReference>
<dbReference type="Pfam" id="PF04055">
    <property type="entry name" value="Radical_SAM"/>
    <property type="match status" value="1"/>
</dbReference>
<sequence>MKHISFLIKPASSLCNMRCRYCFYADVSAHREVKSHGVMQSQTMRALIDRALGLGEDAEVTFAFQGGEPTLAGLEFFRDFTRYVSDHRINQTIHYALQTNGYLVDKEWAEFFHENNFLVGVSLDGYRDLHNWLRPDSAQEGTYDRVMHAIELLRAAQVDFNVLTVLTAQLAKHPQKVYKFYRQHKLDYVQLIPCLPGFDDEEGDEFSLTPEAFASFYKAFFRLWTEDFRRGHYMSVTLFDNVIPLFRGYPPQQCGMLGRCAPQFVVESNGDVYPCDFYVLDQYRCGNVQTDSLEDMATCDAVKTFLAEPRRDCSQCATCPFERICHKNCKRLNVAYYRQDYCGYRDFLEYAAPAMQQIARSL</sequence>
<dbReference type="InterPro" id="IPR013785">
    <property type="entry name" value="Aldolase_TIM"/>
</dbReference>
<dbReference type="GO" id="GO:0051536">
    <property type="term" value="F:iron-sulfur cluster binding"/>
    <property type="evidence" value="ECO:0007669"/>
    <property type="project" value="UniProtKB-KW"/>
</dbReference>
<gene>
    <name evidence="8" type="ORF">DXC81_04280</name>
</gene>
<dbReference type="NCBIfam" id="TIGR03942">
    <property type="entry name" value="sulfatase_rSAM"/>
    <property type="match status" value="1"/>
</dbReference>
<comment type="cofactor">
    <cofactor evidence="1">
        <name>[4Fe-4S] cluster</name>
        <dbReference type="ChEBI" id="CHEBI:49883"/>
    </cofactor>
</comment>
<dbReference type="SFLD" id="SFLDG01384">
    <property type="entry name" value="thioether_bond_formation_requi"/>
    <property type="match status" value="1"/>
</dbReference>
<dbReference type="InterPro" id="IPR058240">
    <property type="entry name" value="rSAM_sf"/>
</dbReference>
<dbReference type="CDD" id="cd01335">
    <property type="entry name" value="Radical_SAM"/>
    <property type="match status" value="1"/>
</dbReference>
<keyword evidence="5" id="KW-0411">Iron-sulfur</keyword>
<dbReference type="PANTHER" id="PTHR43273:SF3">
    <property type="entry name" value="ANAEROBIC SULFATASE-MATURATING ENZYME HOMOLOG ASLB-RELATED"/>
    <property type="match status" value="1"/>
</dbReference>
<evidence type="ECO:0000256" key="6">
    <source>
        <dbReference type="ARBA" id="ARBA00023601"/>
    </source>
</evidence>
<dbReference type="InterPro" id="IPR023885">
    <property type="entry name" value="4Fe4S-binding_SPASM_dom"/>
</dbReference>
<evidence type="ECO:0000256" key="4">
    <source>
        <dbReference type="ARBA" id="ARBA00023004"/>
    </source>
</evidence>
<dbReference type="EMBL" id="QSRJ01000004">
    <property type="protein sequence ID" value="RGL10694.1"/>
    <property type="molecule type" value="Genomic_DNA"/>
</dbReference>
<name>A0A3E4QV53_9ACTN</name>
<evidence type="ECO:0000313" key="8">
    <source>
        <dbReference type="EMBL" id="RGL10694.1"/>
    </source>
</evidence>
<dbReference type="Gene3D" id="3.20.20.70">
    <property type="entry name" value="Aldolase class I"/>
    <property type="match status" value="1"/>
</dbReference>
<dbReference type="InterPro" id="IPR023867">
    <property type="entry name" value="Sulphatase_maturase_rSAM"/>
</dbReference>
<dbReference type="PROSITE" id="PS51918">
    <property type="entry name" value="RADICAL_SAM"/>
    <property type="match status" value="1"/>
</dbReference>
<keyword evidence="4" id="KW-0408">Iron</keyword>
<evidence type="ECO:0000313" key="9">
    <source>
        <dbReference type="Proteomes" id="UP000260943"/>
    </source>
</evidence>
<dbReference type="RefSeq" id="WP_117679332.1">
    <property type="nucleotide sequence ID" value="NZ_CAJJKC010000002.1"/>
</dbReference>
<dbReference type="PANTHER" id="PTHR43273">
    <property type="entry name" value="ANAEROBIC SULFATASE-MATURATING ENZYME HOMOLOG ASLB-RELATED"/>
    <property type="match status" value="1"/>
</dbReference>
<dbReference type="SFLD" id="SFLDF00289">
    <property type="entry name" value="anaerobic_Cys-type_sulfatase-m"/>
    <property type="match status" value="1"/>
</dbReference>
<dbReference type="AlphaFoldDB" id="A0A3E4QV53"/>
<keyword evidence="3" id="KW-0479">Metal-binding</keyword>
<evidence type="ECO:0000256" key="3">
    <source>
        <dbReference type="ARBA" id="ARBA00022723"/>
    </source>
</evidence>
<dbReference type="SFLD" id="SFLDG01072">
    <property type="entry name" value="dehydrogenase_like"/>
    <property type="match status" value="1"/>
</dbReference>
<dbReference type="GO" id="GO:0016491">
    <property type="term" value="F:oxidoreductase activity"/>
    <property type="evidence" value="ECO:0007669"/>
    <property type="project" value="InterPro"/>
</dbReference>
<comment type="caution">
    <text evidence="8">The sequence shown here is derived from an EMBL/GenBank/DDBJ whole genome shotgun (WGS) entry which is preliminary data.</text>
</comment>
<proteinExistence type="inferred from homology"/>
<dbReference type="SFLD" id="SFLDG01386">
    <property type="entry name" value="main_SPASM_domain-containing"/>
    <property type="match status" value="1"/>
</dbReference>
<dbReference type="InterPro" id="IPR007197">
    <property type="entry name" value="rSAM"/>
</dbReference>
<dbReference type="SFLD" id="SFLDS00029">
    <property type="entry name" value="Radical_SAM"/>
    <property type="match status" value="1"/>
</dbReference>
<dbReference type="Proteomes" id="UP000260943">
    <property type="component" value="Unassembled WGS sequence"/>
</dbReference>